<gene>
    <name evidence="12" type="primary">LOC115529975</name>
</gene>
<dbReference type="Proteomes" id="UP000694546">
    <property type="component" value="Chromosome 17"/>
</dbReference>
<dbReference type="RefSeq" id="XP_030194990.1">
    <property type="nucleotide sequence ID" value="XM_030339130.1"/>
</dbReference>
<dbReference type="Ensembl" id="ENSGMOT00000033408.1">
    <property type="protein sequence ID" value="ENSGMOP00000023409.1"/>
    <property type="gene ID" value="ENSGMOG00000023770.1"/>
</dbReference>
<feature type="compositionally biased region" description="Polar residues" evidence="10">
    <location>
        <begin position="786"/>
        <end position="800"/>
    </location>
</feature>
<dbReference type="GO" id="GO:0006513">
    <property type="term" value="P:protein monoubiquitination"/>
    <property type="evidence" value="ECO:0007669"/>
    <property type="project" value="TreeGrafter"/>
</dbReference>
<feature type="compositionally biased region" description="Basic and acidic residues" evidence="10">
    <location>
        <begin position="692"/>
        <end position="724"/>
    </location>
</feature>
<dbReference type="Gene3D" id="3.30.40.10">
    <property type="entry name" value="Zinc/RING finger domain, C3HC4 (zinc finger)"/>
    <property type="match status" value="1"/>
</dbReference>
<feature type="compositionally biased region" description="Basic residues" evidence="10">
    <location>
        <begin position="772"/>
        <end position="785"/>
    </location>
</feature>
<sequence length="1181" mass="126652">MAPTKMKLRVRRRESGAAPGEREVEVGGGQGGGGGHKKPPSPPAPSGDEEASPDSKCPICLDRFNNLAYLDRCLHRFCFPCIQEWSHNKAECPLCKQAFTSILHSVRSHDDFKEYTLRPPPPTNASLAATVAMVTAFATAAAAAAAAGGGEEEEPPPQRTRRRRRGDPESGGARRRERGAGGRGGGSRARERRAEAAAGLPLPPAPPPLPSPYSPDSPPPPGGEEPGDRGVLFEGLAGLGGAVGPGAPGDRSARHLMSRLAARRRVQLEGGAPRRLREREMLAFRRALYRSGVRALLGNPGQQQPPPPQDVSSEGFVRSPGQLARLRPWLRRELTVLYGAHGSLVDIVQRIITSRVTRHGLERTHGLEDELRPFLLARTQHFLHELAAFARSALSMERYDAQAVYEPLGPDARASPARRLSSSAHSSVIAISEGEEAAADGTAGLLSLATWDEDTPGPSYSTAEPAAPPSPAPPAAGGGGVEEECLIVGYVKPMAERTPELVQLSSDTEEEPRDKPPKEEALPSLLLLPASTPPSSSSTERPAHPAPASPPGSPPPAWSCSSGSPRPPERGGRPPPHSPSGWEGGRRRRKKRRRRKTASGERERPSLYTAVYSGLDCPRSRSSSSSLPRSASSPDAAVWGCPHARRPTPPSSSSPPCPPPQRHSDKPGGKRKYKSRHLDEDGDPTWRPGSGRRGDEERGGGGEEKRVEKRGRERGRRRERERRRDAHKHNSVCEDQSSSSSSSSGGDGGHRSPSVEIIYEGKLGPCAPSGNQRRKKRRPHRKHLHNSSPVVITIDSQSSPDDGGHGNRLPVFSELAVRQPIDFSACDLPALQSVEPGRVGVGLGADVGELPVNILARGSDGSDTEANHQSKASDVLAVDISDDEDEDDEREGERRGEKRKAEDEGGASDGDESRLLATILDEIAQLNPGGCGQNSRIPLPWPGTKSRRRKRTMGKVEEGSGLTAPPPAPLADLPHTSETPAPDQTRPLEWTRPLCDPGPFPETRLLDGKRPLKWDHPLEEMCQPVETGLLEWTKPRPLSDHRRLEWTHQPALPRPLDRPRPLEWTPLPLNETAPKQEAAADQTASSLPVGSSNPPALSSSAEAPPPAVTSPVVNGVVNASADKLRPDRESSASPSLSPAPSQSGTSDRGPGQECLKLQQTVGPACVSGAAKHTHITDFHME</sequence>
<evidence type="ECO:0000256" key="7">
    <source>
        <dbReference type="ARBA" id="ARBA00023015"/>
    </source>
</evidence>
<dbReference type="InterPro" id="IPR017907">
    <property type="entry name" value="Znf_RING_CS"/>
</dbReference>
<proteinExistence type="predicted"/>
<evidence type="ECO:0000256" key="10">
    <source>
        <dbReference type="SAM" id="MobiDB-lite"/>
    </source>
</evidence>
<feature type="domain" description="RING-type" evidence="11">
    <location>
        <begin position="57"/>
        <end position="96"/>
    </location>
</feature>
<evidence type="ECO:0000313" key="13">
    <source>
        <dbReference type="Proteomes" id="UP000694546"/>
    </source>
</evidence>
<dbReference type="OrthoDB" id="21204at2759"/>
<feature type="region of interest" description="Disordered" evidence="10">
    <location>
        <begin position="145"/>
        <end position="252"/>
    </location>
</feature>
<feature type="compositionally biased region" description="Basic and acidic residues" evidence="10">
    <location>
        <begin position="1033"/>
        <end position="1046"/>
    </location>
</feature>
<evidence type="ECO:0000256" key="3">
    <source>
        <dbReference type="ARBA" id="ARBA00022679"/>
    </source>
</evidence>
<feature type="compositionally biased region" description="Low complexity" evidence="10">
    <location>
        <begin position="1131"/>
        <end position="1143"/>
    </location>
</feature>
<feature type="compositionally biased region" description="Basic and acidic residues" evidence="10">
    <location>
        <begin position="512"/>
        <end position="521"/>
    </location>
</feature>
<dbReference type="InterPro" id="IPR058746">
    <property type="entry name" value="Znf_RING-type_Topors"/>
</dbReference>
<evidence type="ECO:0000259" key="11">
    <source>
        <dbReference type="PROSITE" id="PS50089"/>
    </source>
</evidence>
<feature type="compositionally biased region" description="Pro residues" evidence="10">
    <location>
        <begin position="201"/>
        <end position="223"/>
    </location>
</feature>
<dbReference type="CDD" id="cd16574">
    <property type="entry name" value="RING-HC_Topors"/>
    <property type="match status" value="1"/>
</dbReference>
<dbReference type="InterPro" id="IPR001841">
    <property type="entry name" value="Znf_RING"/>
</dbReference>
<dbReference type="InterPro" id="IPR013083">
    <property type="entry name" value="Znf_RING/FYVE/PHD"/>
</dbReference>
<feature type="region of interest" description="Disordered" evidence="10">
    <location>
        <begin position="296"/>
        <end position="316"/>
    </location>
</feature>
<dbReference type="SUPFAM" id="SSF57850">
    <property type="entry name" value="RING/U-box"/>
    <property type="match status" value="1"/>
</dbReference>
<comment type="catalytic activity">
    <reaction evidence="1">
        <text>S-ubiquitinyl-[E2 ubiquitin-conjugating enzyme]-L-cysteine + [acceptor protein]-L-lysine = [E2 ubiquitin-conjugating enzyme]-L-cysteine + N(6)-ubiquitinyl-[acceptor protein]-L-lysine.</text>
        <dbReference type="EC" id="2.3.2.27"/>
    </reaction>
</comment>
<feature type="compositionally biased region" description="Basic and acidic residues" evidence="10">
    <location>
        <begin position="166"/>
        <end position="180"/>
    </location>
</feature>
<feature type="compositionally biased region" description="Basic and acidic residues" evidence="10">
    <location>
        <begin position="891"/>
        <end position="903"/>
    </location>
</feature>
<evidence type="ECO:0000256" key="1">
    <source>
        <dbReference type="ARBA" id="ARBA00000900"/>
    </source>
</evidence>
<feature type="region of interest" description="Disordered" evidence="10">
    <location>
        <begin position="499"/>
        <end position="809"/>
    </location>
</feature>
<feature type="region of interest" description="Disordered" evidence="10">
    <location>
        <begin position="1"/>
        <end position="52"/>
    </location>
</feature>
<accession>A0A8C4ZYF2</accession>
<dbReference type="GO" id="GO:0000209">
    <property type="term" value="P:protein polyubiquitination"/>
    <property type="evidence" value="ECO:0007669"/>
    <property type="project" value="TreeGrafter"/>
</dbReference>
<dbReference type="PROSITE" id="PS50089">
    <property type="entry name" value="ZF_RING_2"/>
    <property type="match status" value="1"/>
</dbReference>
<reference evidence="12" key="2">
    <citation type="submission" date="2025-09" db="UniProtKB">
        <authorList>
            <consortium name="Ensembl"/>
        </authorList>
    </citation>
    <scope>IDENTIFICATION</scope>
</reference>
<dbReference type="InterPro" id="IPR018957">
    <property type="entry name" value="Znf_C3HC4_RING-type"/>
</dbReference>
<dbReference type="PROSITE" id="PS00518">
    <property type="entry name" value="ZF_RING_1"/>
    <property type="match status" value="1"/>
</dbReference>
<evidence type="ECO:0000256" key="6">
    <source>
        <dbReference type="ARBA" id="ARBA00022833"/>
    </source>
</evidence>
<dbReference type="OMA" id="VIIKRCH"/>
<feature type="compositionally biased region" description="Basic residues" evidence="10">
    <location>
        <begin position="1"/>
        <end position="12"/>
    </location>
</feature>
<dbReference type="GeneID" id="115529975"/>
<keyword evidence="4" id="KW-0479">Metal-binding</keyword>
<feature type="region of interest" description="Disordered" evidence="10">
    <location>
        <begin position="856"/>
        <end position="1008"/>
    </location>
</feature>
<keyword evidence="6" id="KW-0862">Zinc</keyword>
<feature type="compositionally biased region" description="Gly residues" evidence="10">
    <location>
        <begin position="237"/>
        <end position="247"/>
    </location>
</feature>
<name>A0A8C4ZYF2_GADMO</name>
<keyword evidence="5 9" id="KW-0863">Zinc-finger</keyword>
<dbReference type="GO" id="GO:0061630">
    <property type="term" value="F:ubiquitin protein ligase activity"/>
    <property type="evidence" value="ECO:0007669"/>
    <property type="project" value="UniProtKB-EC"/>
</dbReference>
<feature type="compositionally biased region" description="Low complexity" evidence="10">
    <location>
        <begin position="620"/>
        <end position="637"/>
    </location>
</feature>
<feature type="compositionally biased region" description="Pro residues" evidence="10">
    <location>
        <begin position="544"/>
        <end position="557"/>
    </location>
</feature>
<evidence type="ECO:0000256" key="5">
    <source>
        <dbReference type="ARBA" id="ARBA00022771"/>
    </source>
</evidence>
<evidence type="ECO:0000256" key="4">
    <source>
        <dbReference type="ARBA" id="ARBA00022723"/>
    </source>
</evidence>
<evidence type="ECO:0000313" key="12">
    <source>
        <dbReference type="Ensembl" id="ENSGMOP00000023409.1"/>
    </source>
</evidence>
<feature type="compositionally biased region" description="Low complexity" evidence="10">
    <location>
        <begin position="1089"/>
        <end position="1102"/>
    </location>
</feature>
<dbReference type="PANTHER" id="PTHR46077:SF1">
    <property type="entry name" value="TOP1 BINDING ARGININE_SERINE RICH PROTEIN, E3 UBIQUITIN LIGASE"/>
    <property type="match status" value="1"/>
</dbReference>
<feature type="region of interest" description="Disordered" evidence="10">
    <location>
        <begin position="449"/>
        <end position="480"/>
    </location>
</feature>
<dbReference type="AlphaFoldDB" id="A0A8C4ZYF2"/>
<keyword evidence="7" id="KW-0805">Transcription regulation</keyword>
<feature type="compositionally biased region" description="Basic residues" evidence="10">
    <location>
        <begin position="586"/>
        <end position="597"/>
    </location>
</feature>
<dbReference type="Pfam" id="PF00097">
    <property type="entry name" value="zf-C3HC4"/>
    <property type="match status" value="1"/>
</dbReference>
<reference evidence="12" key="1">
    <citation type="submission" date="2025-08" db="UniProtKB">
        <authorList>
            <consortium name="Ensembl"/>
        </authorList>
    </citation>
    <scope>IDENTIFICATION</scope>
</reference>
<feature type="compositionally biased region" description="Low complexity" evidence="10">
    <location>
        <begin position="522"/>
        <end position="539"/>
    </location>
</feature>
<evidence type="ECO:0000256" key="9">
    <source>
        <dbReference type="PROSITE-ProRule" id="PRU00175"/>
    </source>
</evidence>
<feature type="compositionally biased region" description="Pro residues" evidence="10">
    <location>
        <begin position="647"/>
        <end position="661"/>
    </location>
</feature>
<protein>
    <recommendedName>
        <fullName evidence="2">RING-type E3 ubiquitin transferase</fullName>
        <ecNumber evidence="2">2.3.2.27</ecNumber>
    </recommendedName>
</protein>
<feature type="region of interest" description="Disordered" evidence="10">
    <location>
        <begin position="1025"/>
        <end position="1156"/>
    </location>
</feature>
<keyword evidence="3" id="KW-0808">Transferase</keyword>
<evidence type="ECO:0000256" key="8">
    <source>
        <dbReference type="ARBA" id="ARBA00023163"/>
    </source>
</evidence>
<dbReference type="GeneTree" id="ENSGT00530000064170"/>
<dbReference type="EC" id="2.3.2.27" evidence="2"/>
<dbReference type="SMART" id="SM00184">
    <property type="entry name" value="RING"/>
    <property type="match status" value="1"/>
</dbReference>
<organism evidence="12 13">
    <name type="scientific">Gadus morhua</name>
    <name type="common">Atlantic cod</name>
    <dbReference type="NCBI Taxonomy" id="8049"/>
    <lineage>
        <taxon>Eukaryota</taxon>
        <taxon>Metazoa</taxon>
        <taxon>Chordata</taxon>
        <taxon>Craniata</taxon>
        <taxon>Vertebrata</taxon>
        <taxon>Euteleostomi</taxon>
        <taxon>Actinopterygii</taxon>
        <taxon>Neopterygii</taxon>
        <taxon>Teleostei</taxon>
        <taxon>Neoteleostei</taxon>
        <taxon>Acanthomorphata</taxon>
        <taxon>Zeiogadaria</taxon>
        <taxon>Gadariae</taxon>
        <taxon>Gadiformes</taxon>
        <taxon>Gadoidei</taxon>
        <taxon>Gadidae</taxon>
        <taxon>Gadus</taxon>
    </lineage>
</organism>
<keyword evidence="13" id="KW-1185">Reference proteome</keyword>
<keyword evidence="8" id="KW-0804">Transcription</keyword>
<evidence type="ECO:0000256" key="2">
    <source>
        <dbReference type="ARBA" id="ARBA00012483"/>
    </source>
</evidence>
<dbReference type="PANTHER" id="PTHR46077">
    <property type="entry name" value="E3 UBIQUITIN-PROTEIN LIGASE TOPORS"/>
    <property type="match status" value="1"/>
</dbReference>
<feature type="compositionally biased region" description="Acidic residues" evidence="10">
    <location>
        <begin position="880"/>
        <end position="890"/>
    </location>
</feature>